<proteinExistence type="predicted"/>
<protein>
    <submittedName>
        <fullName evidence="2">DUF948 domain-containing protein</fullName>
    </submittedName>
</protein>
<name>A0ABT2ULE3_9BACL</name>
<organism evidence="2 3">
    <name type="scientific">Paenibacillus baimaensis</name>
    <dbReference type="NCBI Taxonomy" id="2982185"/>
    <lineage>
        <taxon>Bacteria</taxon>
        <taxon>Bacillati</taxon>
        <taxon>Bacillota</taxon>
        <taxon>Bacilli</taxon>
        <taxon>Bacillales</taxon>
        <taxon>Paenibacillaceae</taxon>
        <taxon>Paenibacillus</taxon>
    </lineage>
</organism>
<dbReference type="Proteomes" id="UP001652445">
    <property type="component" value="Unassembled WGS sequence"/>
</dbReference>
<dbReference type="RefSeq" id="WP_262686388.1">
    <property type="nucleotide sequence ID" value="NZ_JAOQIO010000094.1"/>
</dbReference>
<evidence type="ECO:0000313" key="3">
    <source>
        <dbReference type="Proteomes" id="UP001652445"/>
    </source>
</evidence>
<dbReference type="PANTHER" id="PTHR40070">
    <property type="entry name" value="UPF0478 PROTEIN YTXG"/>
    <property type="match status" value="1"/>
</dbReference>
<dbReference type="EMBL" id="JAOQIO010000094">
    <property type="protein sequence ID" value="MCU6795454.1"/>
    <property type="molecule type" value="Genomic_DNA"/>
</dbReference>
<keyword evidence="1" id="KW-1133">Transmembrane helix</keyword>
<keyword evidence="1" id="KW-0472">Membrane</keyword>
<dbReference type="Pfam" id="PF06103">
    <property type="entry name" value="DUF948"/>
    <property type="match status" value="1"/>
</dbReference>
<feature type="transmembrane region" description="Helical" evidence="1">
    <location>
        <begin position="12"/>
        <end position="31"/>
    </location>
</feature>
<dbReference type="PANTHER" id="PTHR40070:SF1">
    <property type="entry name" value="UPF0478 PROTEIN YTXG"/>
    <property type="match status" value="1"/>
</dbReference>
<sequence length="131" mass="14163">MGNKERSTDMAIDISVVAASAAFVTLTFYLIRILQKGMTSLDETNRTLAEVRTAAHDLTGEAKQLIHTANQISRDVKGKIKTVEPLLESAHDMGEALHSVTHSVKQAAAVLGNELTPKSQGANNKVQIKVR</sequence>
<evidence type="ECO:0000313" key="2">
    <source>
        <dbReference type="EMBL" id="MCU6795454.1"/>
    </source>
</evidence>
<reference evidence="2 3" key="1">
    <citation type="submission" date="2022-09" db="EMBL/GenBank/DDBJ databases">
        <authorList>
            <person name="Han X.L."/>
            <person name="Wang Q."/>
            <person name="Lu T."/>
        </authorList>
    </citation>
    <scope>NUCLEOTIDE SEQUENCE [LARGE SCALE GENOMIC DNA]</scope>
    <source>
        <strain evidence="2 3">WQ 127069</strain>
    </source>
</reference>
<evidence type="ECO:0000256" key="1">
    <source>
        <dbReference type="SAM" id="Phobius"/>
    </source>
</evidence>
<keyword evidence="1" id="KW-0812">Transmembrane</keyword>
<dbReference type="InterPro" id="IPR009293">
    <property type="entry name" value="UPF0478"/>
</dbReference>
<gene>
    <name evidence="2" type="ORF">OB236_25405</name>
</gene>
<accession>A0ABT2ULE3</accession>
<comment type="caution">
    <text evidence="2">The sequence shown here is derived from an EMBL/GenBank/DDBJ whole genome shotgun (WGS) entry which is preliminary data.</text>
</comment>
<keyword evidence="3" id="KW-1185">Reference proteome</keyword>